<protein>
    <recommendedName>
        <fullName evidence="2">Anti-sigma factor antagonist</fullName>
    </recommendedName>
</protein>
<evidence type="ECO:0000259" key="3">
    <source>
        <dbReference type="PROSITE" id="PS50801"/>
    </source>
</evidence>
<dbReference type="PANTHER" id="PTHR33495:SF2">
    <property type="entry name" value="ANTI-SIGMA FACTOR ANTAGONIST TM_1081-RELATED"/>
    <property type="match status" value="1"/>
</dbReference>
<dbReference type="Proteomes" id="UP000469385">
    <property type="component" value="Unassembled WGS sequence"/>
</dbReference>
<dbReference type="InterPro" id="IPR003658">
    <property type="entry name" value="Anti-sigma_ant"/>
</dbReference>
<dbReference type="CDD" id="cd07043">
    <property type="entry name" value="STAS_anti-anti-sigma_factors"/>
    <property type="match status" value="1"/>
</dbReference>
<dbReference type="PANTHER" id="PTHR33495">
    <property type="entry name" value="ANTI-SIGMA FACTOR ANTAGONIST TM_1081-RELATED-RELATED"/>
    <property type="match status" value="1"/>
</dbReference>
<dbReference type="PROSITE" id="PS50801">
    <property type="entry name" value="STAS"/>
    <property type="match status" value="1"/>
</dbReference>
<dbReference type="NCBIfam" id="TIGR00377">
    <property type="entry name" value="ant_ant_sig"/>
    <property type="match status" value="1"/>
</dbReference>
<comment type="similarity">
    <text evidence="1 2">Belongs to the anti-sigma-factor antagonist family.</text>
</comment>
<dbReference type="Pfam" id="PF01740">
    <property type="entry name" value="STAS"/>
    <property type="match status" value="1"/>
</dbReference>
<evidence type="ECO:0000313" key="4">
    <source>
        <dbReference type="EMBL" id="MVQ29326.1"/>
    </source>
</evidence>
<feature type="domain" description="STAS" evidence="3">
    <location>
        <begin position="1"/>
        <end position="110"/>
    </location>
</feature>
<dbReference type="AlphaFoldDB" id="A0A6N8ITH7"/>
<gene>
    <name evidence="4" type="ORF">GON04_07705</name>
</gene>
<evidence type="ECO:0000256" key="2">
    <source>
        <dbReference type="RuleBase" id="RU003749"/>
    </source>
</evidence>
<sequence length="112" mass="11848">MEAILTERDNATIITITGSVDSLNAEQLSATFAPPIAQGRVRLIADFSRVNYTSSAGLRSLLGAVKDSRRSGGDLRIAGLQPQVERVLAIAGFTSIIKVFPDVEAAVASYQA</sequence>
<dbReference type="EMBL" id="WSEL01000003">
    <property type="protein sequence ID" value="MVQ29326.1"/>
    <property type="molecule type" value="Genomic_DNA"/>
</dbReference>
<dbReference type="RefSeq" id="WP_157397340.1">
    <property type="nucleotide sequence ID" value="NZ_WSEL01000003.1"/>
</dbReference>
<dbReference type="GO" id="GO:0043856">
    <property type="term" value="F:anti-sigma factor antagonist activity"/>
    <property type="evidence" value="ECO:0007669"/>
    <property type="project" value="InterPro"/>
</dbReference>
<reference evidence="4 5" key="1">
    <citation type="submission" date="2019-12" db="EMBL/GenBank/DDBJ databases">
        <authorList>
            <person name="Huq M.A."/>
        </authorList>
    </citation>
    <scope>NUCLEOTIDE SEQUENCE [LARGE SCALE GENOMIC DNA]</scope>
    <source>
        <strain evidence="4 5">MAH-25</strain>
    </source>
</reference>
<evidence type="ECO:0000256" key="1">
    <source>
        <dbReference type="ARBA" id="ARBA00009013"/>
    </source>
</evidence>
<dbReference type="SUPFAM" id="SSF52091">
    <property type="entry name" value="SpoIIaa-like"/>
    <property type="match status" value="1"/>
</dbReference>
<keyword evidence="5" id="KW-1185">Reference proteome</keyword>
<organism evidence="4 5">
    <name type="scientific">Ramlibacter pinisoli</name>
    <dbReference type="NCBI Taxonomy" id="2682844"/>
    <lineage>
        <taxon>Bacteria</taxon>
        <taxon>Pseudomonadati</taxon>
        <taxon>Pseudomonadota</taxon>
        <taxon>Betaproteobacteria</taxon>
        <taxon>Burkholderiales</taxon>
        <taxon>Comamonadaceae</taxon>
        <taxon>Ramlibacter</taxon>
    </lineage>
</organism>
<dbReference type="Gene3D" id="3.30.750.24">
    <property type="entry name" value="STAS domain"/>
    <property type="match status" value="1"/>
</dbReference>
<proteinExistence type="inferred from homology"/>
<accession>A0A6N8ITH7</accession>
<dbReference type="InterPro" id="IPR002645">
    <property type="entry name" value="STAS_dom"/>
</dbReference>
<comment type="caution">
    <text evidence="4">The sequence shown here is derived from an EMBL/GenBank/DDBJ whole genome shotgun (WGS) entry which is preliminary data.</text>
</comment>
<name>A0A6N8ITH7_9BURK</name>
<evidence type="ECO:0000313" key="5">
    <source>
        <dbReference type="Proteomes" id="UP000469385"/>
    </source>
</evidence>
<dbReference type="InterPro" id="IPR036513">
    <property type="entry name" value="STAS_dom_sf"/>
</dbReference>